<reference evidence="13 14" key="1">
    <citation type="submission" date="2021-08" db="EMBL/GenBank/DDBJ databases">
        <title>Novel members of of the genus Stenotrophomonas from differernt environment.</title>
        <authorList>
            <person name="Deng Y."/>
        </authorList>
    </citation>
    <scope>NUCLEOTIDE SEQUENCE [LARGE SCALE GENOMIC DNA]</scope>
    <source>
        <strain evidence="13 14">CPCC 101365</strain>
    </source>
</reference>
<comment type="subcellular location">
    <subcellularLocation>
        <location evidence="1 8">Cell outer membrane</location>
        <topology evidence="1 8">Multi-pass membrane protein</topology>
    </subcellularLocation>
</comment>
<evidence type="ECO:0000313" key="13">
    <source>
        <dbReference type="EMBL" id="MCL7714585.1"/>
    </source>
</evidence>
<gene>
    <name evidence="13" type="ORF">K5L01_08020</name>
</gene>
<protein>
    <submittedName>
        <fullName evidence="13">TonB-dependent receptor</fullName>
    </submittedName>
</protein>
<evidence type="ECO:0000256" key="1">
    <source>
        <dbReference type="ARBA" id="ARBA00004571"/>
    </source>
</evidence>
<keyword evidence="13" id="KW-0675">Receptor</keyword>
<comment type="caution">
    <text evidence="13">The sequence shown here is derived from an EMBL/GenBank/DDBJ whole genome shotgun (WGS) entry which is preliminary data.</text>
</comment>
<sequence>MIRRTPLAVTLSIILTTASGAGHAQTAASAQDAPGVTEMDKVSVTGSRIARSQSEGPSPVTVITGEELEKQGFTTVRDALVTINQSTGDVGTDMDQTGGTPNGQFVNLRGIGPGYTLVLLNGKRMANYPQAYDFRSTAVNLASIPAGAVARIEILSGGASAIYGSDAVAGVINIITKSDYQGDQFRVRAGTSTGGGGDTGVFQWSGGKSGDRWSVTYALEYMAREAVMASQRDFLRDEYQNPAYRGDPDAATAQQGVFLNNVGNAYLWPDANGVLTASPDALAGACAGADPRYTPFRSSASATAPDRCGVFDYVSRYSIQNAVSQVSGLVSGNVDVGDSAQAYFNLMASESKNKSYNKTMFNWYMSNNVYDPAIGVVSAGRKLTPGQTGGQAPAEYKERALSVNVGMRGRMFGDRFDWDASLSHSRYDLSIDRRFFVTQRVNDYFLGPLQGHTSDGMEIRSVQVGRLFGPVDAQTFNDLSTVFTNKGDSNISNAQFVMNGDLFDLPAGTVKMAAVLEAGRETFNLDPDVRTRPDHAGGENIFNWTAITGGGTRNRYALGLEFGVPLLSTLDASMAGRYDRYDDQSDVGGAFTWQAGLEWRPVSSLLLRATHATSFRAPDMTFLYSGESSNFYWLTDIYRCRVDGLHPSDPLCTSGSSDYYDQVQGTYSGNRKLQEETGTSNTVGLVWDVARNLSFSADWYDIKLEGAVSDLDSDFLMDQYANCLLGTTVAGQPVDGGSPSCQFYTGLVARDPDTGTITRYASYPVNQSMMRTQGVDTSLRWSLDAGGLGTFDLRLGYTIVTKLESQLFAGDALINERDDLRYRNFRSKTNWQVNWNRDDWQATVYGYRWGSLPNFANTGRIAPYVIWNAGIAKKILPQATLGLNVNNVFNTFHPRDDSYTNYPYFYRSYSPLGRQIYAELTYDF</sequence>
<name>A0ABT0SGZ8_9GAMM</name>
<keyword evidence="10" id="KW-0732">Signal</keyword>
<dbReference type="PROSITE" id="PS52016">
    <property type="entry name" value="TONB_DEPENDENT_REC_3"/>
    <property type="match status" value="1"/>
</dbReference>
<feature type="chain" id="PRO_5045091404" evidence="10">
    <location>
        <begin position="25"/>
        <end position="924"/>
    </location>
</feature>
<dbReference type="Gene3D" id="2.40.170.20">
    <property type="entry name" value="TonB-dependent receptor, beta-barrel domain"/>
    <property type="match status" value="1"/>
</dbReference>
<evidence type="ECO:0000256" key="9">
    <source>
        <dbReference type="RuleBase" id="RU003357"/>
    </source>
</evidence>
<keyword evidence="3 8" id="KW-1134">Transmembrane beta strand</keyword>
<keyword evidence="4 8" id="KW-0812">Transmembrane</keyword>
<dbReference type="InterPro" id="IPR012910">
    <property type="entry name" value="Plug_dom"/>
</dbReference>
<keyword evidence="14" id="KW-1185">Reference proteome</keyword>
<feature type="signal peptide" evidence="10">
    <location>
        <begin position="1"/>
        <end position="24"/>
    </location>
</feature>
<accession>A0ABT0SGZ8</accession>
<dbReference type="PANTHER" id="PTHR47234:SF1">
    <property type="entry name" value="TONB-DEPENDENT RECEPTOR"/>
    <property type="match status" value="1"/>
</dbReference>
<proteinExistence type="inferred from homology"/>
<keyword evidence="2 8" id="KW-0813">Transport</keyword>
<dbReference type="InterPro" id="IPR036942">
    <property type="entry name" value="Beta-barrel_TonB_sf"/>
</dbReference>
<dbReference type="RefSeq" id="WP_250063692.1">
    <property type="nucleotide sequence ID" value="NZ_JAIKTS010000002.1"/>
</dbReference>
<keyword evidence="5 9" id="KW-0798">TonB box</keyword>
<evidence type="ECO:0000256" key="10">
    <source>
        <dbReference type="SAM" id="SignalP"/>
    </source>
</evidence>
<dbReference type="InterPro" id="IPR039426">
    <property type="entry name" value="TonB-dep_rcpt-like"/>
</dbReference>
<dbReference type="SUPFAM" id="SSF56935">
    <property type="entry name" value="Porins"/>
    <property type="match status" value="1"/>
</dbReference>
<dbReference type="Gene3D" id="2.170.130.10">
    <property type="entry name" value="TonB-dependent receptor, plug domain"/>
    <property type="match status" value="1"/>
</dbReference>
<evidence type="ECO:0000256" key="8">
    <source>
        <dbReference type="PROSITE-ProRule" id="PRU01360"/>
    </source>
</evidence>
<dbReference type="InterPro" id="IPR037066">
    <property type="entry name" value="Plug_dom_sf"/>
</dbReference>
<dbReference type="Pfam" id="PF07715">
    <property type="entry name" value="Plug"/>
    <property type="match status" value="1"/>
</dbReference>
<keyword evidence="7 8" id="KW-0998">Cell outer membrane</keyword>
<feature type="domain" description="TonB-dependent receptor-like beta-barrel" evidence="11">
    <location>
        <begin position="355"/>
        <end position="888"/>
    </location>
</feature>
<evidence type="ECO:0000256" key="7">
    <source>
        <dbReference type="ARBA" id="ARBA00023237"/>
    </source>
</evidence>
<evidence type="ECO:0000259" key="11">
    <source>
        <dbReference type="Pfam" id="PF00593"/>
    </source>
</evidence>
<evidence type="ECO:0000313" key="14">
    <source>
        <dbReference type="Proteomes" id="UP001431235"/>
    </source>
</evidence>
<feature type="domain" description="TonB-dependent receptor plug" evidence="12">
    <location>
        <begin position="53"/>
        <end position="171"/>
    </location>
</feature>
<evidence type="ECO:0000259" key="12">
    <source>
        <dbReference type="Pfam" id="PF07715"/>
    </source>
</evidence>
<dbReference type="Proteomes" id="UP001431235">
    <property type="component" value="Unassembled WGS sequence"/>
</dbReference>
<dbReference type="Pfam" id="PF00593">
    <property type="entry name" value="TonB_dep_Rec_b-barrel"/>
    <property type="match status" value="1"/>
</dbReference>
<dbReference type="InterPro" id="IPR000531">
    <property type="entry name" value="Beta-barrel_TonB"/>
</dbReference>
<comment type="similarity">
    <text evidence="8 9">Belongs to the TonB-dependent receptor family.</text>
</comment>
<evidence type="ECO:0000256" key="4">
    <source>
        <dbReference type="ARBA" id="ARBA00022692"/>
    </source>
</evidence>
<dbReference type="EMBL" id="JAIKTS010000002">
    <property type="protein sequence ID" value="MCL7714585.1"/>
    <property type="molecule type" value="Genomic_DNA"/>
</dbReference>
<evidence type="ECO:0000256" key="5">
    <source>
        <dbReference type="ARBA" id="ARBA00023077"/>
    </source>
</evidence>
<evidence type="ECO:0000256" key="2">
    <source>
        <dbReference type="ARBA" id="ARBA00022448"/>
    </source>
</evidence>
<evidence type="ECO:0000256" key="6">
    <source>
        <dbReference type="ARBA" id="ARBA00023136"/>
    </source>
</evidence>
<keyword evidence="6 8" id="KW-0472">Membrane</keyword>
<organism evidence="13 14">
    <name type="scientific">Stenotrophomonas mori</name>
    <dbReference type="NCBI Taxonomy" id="2871096"/>
    <lineage>
        <taxon>Bacteria</taxon>
        <taxon>Pseudomonadati</taxon>
        <taxon>Pseudomonadota</taxon>
        <taxon>Gammaproteobacteria</taxon>
        <taxon>Lysobacterales</taxon>
        <taxon>Lysobacteraceae</taxon>
        <taxon>Stenotrophomonas</taxon>
    </lineage>
</organism>
<dbReference type="PANTHER" id="PTHR47234">
    <property type="match status" value="1"/>
</dbReference>
<evidence type="ECO:0000256" key="3">
    <source>
        <dbReference type="ARBA" id="ARBA00022452"/>
    </source>
</evidence>